<dbReference type="GeneID" id="35593258"/>
<dbReference type="SUPFAM" id="SSF55920">
    <property type="entry name" value="Creatinase/aminopeptidase"/>
    <property type="match status" value="1"/>
</dbReference>
<dbReference type="PANTHER" id="PTHR46112:SF2">
    <property type="entry name" value="XAA-PRO AMINOPEPTIDASE P-RELATED"/>
    <property type="match status" value="1"/>
</dbReference>
<dbReference type="RefSeq" id="WP_103426331.1">
    <property type="nucleotide sequence ID" value="NZ_CP026309.1"/>
</dbReference>
<evidence type="ECO:0000313" key="2">
    <source>
        <dbReference type="EMBL" id="AUV82642.1"/>
    </source>
</evidence>
<dbReference type="CDD" id="cd01066">
    <property type="entry name" value="APP_MetAP"/>
    <property type="match status" value="1"/>
</dbReference>
<sequence>MTTPTGADHDERVARLDEYLRANDLEAVWFAQPPSFAWLTGGGDNVVDRTSPHGVAAAGYDGSDVRVVTDNIEALRLADEELPEAVEVETYEWFSGSLADALGEHSPTPAAADVEIPGFETVDPTDLRQPLTDADVDRYRALGHEAATAVERVCRELEPDDTEREVATALRVALGARDIESPVALVGGAERATQYRHYTPTEERLGDYALVSVTAERDGLHASLTRTVAFDPPEWLTERHTAAARVEASALEATQVAAGNAGRAGNVFADLQDAYAEVGWDGEWRNHHQGGAAGFAGREWIATPDHEARVYEPMAYAWNPTVQGAKSEDTVLVTSEGFETLTETGEWPTLEVDSVWGTTSLERHDIHWE</sequence>
<name>A0A2I8VL34_9EURY</name>
<gene>
    <name evidence="2" type="ORF">C2R22_14160</name>
</gene>
<protein>
    <submittedName>
        <fullName evidence="2">Peptidase</fullName>
    </submittedName>
</protein>
<proteinExistence type="predicted"/>
<dbReference type="Proteomes" id="UP000236584">
    <property type="component" value="Chromosome"/>
</dbReference>
<dbReference type="OrthoDB" id="202529at2157"/>
<evidence type="ECO:0000313" key="3">
    <source>
        <dbReference type="Proteomes" id="UP000236584"/>
    </source>
</evidence>
<dbReference type="EMBL" id="CP026309">
    <property type="protein sequence ID" value="AUV82642.1"/>
    <property type="molecule type" value="Genomic_DNA"/>
</dbReference>
<dbReference type="AlphaFoldDB" id="A0A2I8VL34"/>
<dbReference type="SUPFAM" id="SSF53092">
    <property type="entry name" value="Creatinase/prolidase N-terminal domain"/>
    <property type="match status" value="1"/>
</dbReference>
<dbReference type="InterPro" id="IPR050659">
    <property type="entry name" value="Peptidase_M24B"/>
</dbReference>
<dbReference type="PANTHER" id="PTHR46112">
    <property type="entry name" value="AMINOPEPTIDASE"/>
    <property type="match status" value="1"/>
</dbReference>
<dbReference type="KEGG" id="srub:C2R22_14160"/>
<feature type="domain" description="Peptidase M24" evidence="1">
    <location>
        <begin position="139"/>
        <end position="334"/>
    </location>
</feature>
<evidence type="ECO:0000259" key="1">
    <source>
        <dbReference type="Pfam" id="PF00557"/>
    </source>
</evidence>
<dbReference type="Gene3D" id="3.90.230.10">
    <property type="entry name" value="Creatinase/methionine aminopeptidase superfamily"/>
    <property type="match status" value="1"/>
</dbReference>
<accession>A0A2I8VL34</accession>
<organism evidence="2 3">
    <name type="scientific">Salinigranum rubrum</name>
    <dbReference type="NCBI Taxonomy" id="755307"/>
    <lineage>
        <taxon>Archaea</taxon>
        <taxon>Methanobacteriati</taxon>
        <taxon>Methanobacteriota</taxon>
        <taxon>Stenosarchaea group</taxon>
        <taxon>Halobacteria</taxon>
        <taxon>Halobacteriales</taxon>
        <taxon>Haloferacaceae</taxon>
        <taxon>Salinigranum</taxon>
    </lineage>
</organism>
<dbReference type="InterPro" id="IPR000994">
    <property type="entry name" value="Pept_M24"/>
</dbReference>
<dbReference type="InterPro" id="IPR036005">
    <property type="entry name" value="Creatinase/aminopeptidase-like"/>
</dbReference>
<keyword evidence="3" id="KW-1185">Reference proteome</keyword>
<dbReference type="Pfam" id="PF00557">
    <property type="entry name" value="Peptidase_M24"/>
    <property type="match status" value="1"/>
</dbReference>
<reference evidence="2 3" key="1">
    <citation type="submission" date="2018-01" db="EMBL/GenBank/DDBJ databases">
        <title>Complete genome sequence of Salinigranum rubrum GX10T, an extremely halophilic archaeon isolated from a marine solar saltern.</title>
        <authorList>
            <person name="Han S."/>
        </authorList>
    </citation>
    <scope>NUCLEOTIDE SEQUENCE [LARGE SCALE GENOMIC DNA]</scope>
    <source>
        <strain evidence="2 3">GX10</strain>
    </source>
</reference>
<dbReference type="InterPro" id="IPR029149">
    <property type="entry name" value="Creatin/AminoP/Spt16_N"/>
</dbReference>